<gene>
    <name evidence="5" type="primary">rpmF</name>
    <name evidence="7" type="ORF">C0175_00485</name>
    <name evidence="6" type="ORF">C0189_03800</name>
</gene>
<accession>A0A2J6WE51</accession>
<dbReference type="Proteomes" id="UP000236910">
    <property type="component" value="Unassembled WGS sequence"/>
</dbReference>
<dbReference type="GO" id="GO:0006412">
    <property type="term" value="P:translation"/>
    <property type="evidence" value="ECO:0007669"/>
    <property type="project" value="UniProtKB-UniRule"/>
</dbReference>
<proteinExistence type="inferred from homology"/>
<keyword evidence="2 5" id="KW-0689">Ribosomal protein</keyword>
<dbReference type="HAMAP" id="MF_00340">
    <property type="entry name" value="Ribosomal_bL32"/>
    <property type="match status" value="1"/>
</dbReference>
<evidence type="ECO:0000256" key="4">
    <source>
        <dbReference type="ARBA" id="ARBA00035178"/>
    </source>
</evidence>
<dbReference type="Pfam" id="PF01783">
    <property type="entry name" value="Ribosomal_L32p"/>
    <property type="match status" value="1"/>
</dbReference>
<evidence type="ECO:0000256" key="3">
    <source>
        <dbReference type="ARBA" id="ARBA00023274"/>
    </source>
</evidence>
<evidence type="ECO:0000256" key="2">
    <source>
        <dbReference type="ARBA" id="ARBA00022980"/>
    </source>
</evidence>
<evidence type="ECO:0000256" key="1">
    <source>
        <dbReference type="ARBA" id="ARBA00008560"/>
    </source>
</evidence>
<dbReference type="GO" id="GO:0003735">
    <property type="term" value="F:structural constituent of ribosome"/>
    <property type="evidence" value="ECO:0007669"/>
    <property type="project" value="InterPro"/>
</dbReference>
<evidence type="ECO:0000313" key="6">
    <source>
        <dbReference type="EMBL" id="PMP67167.1"/>
    </source>
</evidence>
<evidence type="ECO:0000313" key="7">
    <source>
        <dbReference type="EMBL" id="PMP84169.1"/>
    </source>
</evidence>
<reference evidence="8 9" key="1">
    <citation type="submission" date="2018-01" db="EMBL/GenBank/DDBJ databases">
        <title>Metagenomic assembled genomes from two thermal pools in the Uzon Caldera, Kamchatka, Russia.</title>
        <authorList>
            <person name="Wilkins L."/>
            <person name="Ettinger C."/>
        </authorList>
    </citation>
    <scope>NUCLEOTIDE SEQUENCE [LARGE SCALE GENOMIC DNA]</scope>
    <source>
        <strain evidence="7">ARK-10</strain>
        <strain evidence="6">ZAV-07</strain>
    </source>
</reference>
<dbReference type="EMBL" id="PNIX01000032">
    <property type="protein sequence ID" value="PMP84169.1"/>
    <property type="molecule type" value="Genomic_DNA"/>
</dbReference>
<dbReference type="InterPro" id="IPR002677">
    <property type="entry name" value="Ribosomal_bL32"/>
</dbReference>
<sequence>MAQPKKKTTHSRSRMRKIKEKLDSLNLVECPHCHNLIPPHKVCPYCGYYEGKEVVKVETKEK</sequence>
<comment type="similarity">
    <text evidence="1 5">Belongs to the bacterial ribosomal protein bL32 family.</text>
</comment>
<dbReference type="RefSeq" id="WP_416084369.1">
    <property type="nucleotide sequence ID" value="NZ_JBNATC010000004.1"/>
</dbReference>
<dbReference type="GO" id="GO:0015934">
    <property type="term" value="C:large ribosomal subunit"/>
    <property type="evidence" value="ECO:0007669"/>
    <property type="project" value="InterPro"/>
</dbReference>
<dbReference type="AlphaFoldDB" id="A0A2J6WE51"/>
<organism evidence="6 9">
    <name type="scientific">Caldisericum exile</name>
    <dbReference type="NCBI Taxonomy" id="693075"/>
    <lineage>
        <taxon>Bacteria</taxon>
        <taxon>Pseudomonadati</taxon>
        <taxon>Caldisericota/Cryosericota group</taxon>
        <taxon>Caldisericota</taxon>
        <taxon>Caldisericia</taxon>
        <taxon>Caldisericales</taxon>
        <taxon>Caldisericaceae</taxon>
        <taxon>Caldisericum</taxon>
    </lineage>
</organism>
<evidence type="ECO:0000313" key="9">
    <source>
        <dbReference type="Proteomes" id="UP000237040"/>
    </source>
</evidence>
<name>A0A2J6WE51_9BACT</name>
<dbReference type="PANTHER" id="PTHR35534">
    <property type="entry name" value="50S RIBOSOMAL PROTEIN L32"/>
    <property type="match status" value="1"/>
</dbReference>
<dbReference type="InterPro" id="IPR011332">
    <property type="entry name" value="Ribosomal_zn-bd"/>
</dbReference>
<dbReference type="InterPro" id="IPR044957">
    <property type="entry name" value="Ribosomal_bL32_bact"/>
</dbReference>
<evidence type="ECO:0000256" key="5">
    <source>
        <dbReference type="HAMAP-Rule" id="MF_00340"/>
    </source>
</evidence>
<dbReference type="SUPFAM" id="SSF57829">
    <property type="entry name" value="Zn-binding ribosomal proteins"/>
    <property type="match status" value="1"/>
</dbReference>
<evidence type="ECO:0000313" key="8">
    <source>
        <dbReference type="Proteomes" id="UP000236910"/>
    </source>
</evidence>
<dbReference type="Proteomes" id="UP000237040">
    <property type="component" value="Unassembled WGS sequence"/>
</dbReference>
<comment type="caution">
    <text evidence="6">The sequence shown here is derived from an EMBL/GenBank/DDBJ whole genome shotgun (WGS) entry which is preliminary data.</text>
</comment>
<keyword evidence="3 5" id="KW-0687">Ribonucleoprotein</keyword>
<protein>
    <recommendedName>
        <fullName evidence="4 5">Large ribosomal subunit protein bL32</fullName>
    </recommendedName>
</protein>
<dbReference type="EMBL" id="PNIL01000055">
    <property type="protein sequence ID" value="PMP67167.1"/>
    <property type="molecule type" value="Genomic_DNA"/>
</dbReference>
<dbReference type="PANTHER" id="PTHR35534:SF1">
    <property type="entry name" value="LARGE RIBOSOMAL SUBUNIT PROTEIN BL32"/>
    <property type="match status" value="1"/>
</dbReference>
<dbReference type="NCBIfam" id="TIGR01031">
    <property type="entry name" value="rpmF_bact"/>
    <property type="match status" value="1"/>
</dbReference>